<protein>
    <recommendedName>
        <fullName evidence="3">Solute-binding protein family 5 domain-containing protein</fullName>
    </recommendedName>
</protein>
<keyword evidence="1" id="KW-1133">Transmembrane helix</keyword>
<feature type="transmembrane region" description="Helical" evidence="1">
    <location>
        <begin position="215"/>
        <end position="236"/>
    </location>
</feature>
<organism evidence="2">
    <name type="scientific">marine sediment metagenome</name>
    <dbReference type="NCBI Taxonomy" id="412755"/>
    <lineage>
        <taxon>unclassified sequences</taxon>
        <taxon>metagenomes</taxon>
        <taxon>ecological metagenomes</taxon>
    </lineage>
</organism>
<dbReference type="Gene3D" id="3.10.105.10">
    <property type="entry name" value="Dipeptide-binding Protein, Domain 3"/>
    <property type="match status" value="1"/>
</dbReference>
<dbReference type="EMBL" id="BARU01026258">
    <property type="protein sequence ID" value="GAH75353.1"/>
    <property type="molecule type" value="Genomic_DNA"/>
</dbReference>
<evidence type="ECO:0008006" key="3">
    <source>
        <dbReference type="Google" id="ProtNLM"/>
    </source>
</evidence>
<dbReference type="AlphaFoldDB" id="X1JZS3"/>
<accession>X1JZS3</accession>
<comment type="caution">
    <text evidence="2">The sequence shown here is derived from an EMBL/GenBank/DDBJ whole genome shotgun (WGS) entry which is preliminary data.</text>
</comment>
<evidence type="ECO:0000313" key="2">
    <source>
        <dbReference type="EMBL" id="GAH75353.1"/>
    </source>
</evidence>
<gene>
    <name evidence="2" type="ORF">S03H2_42206</name>
</gene>
<reference evidence="2" key="1">
    <citation type="journal article" date="2014" name="Front. Microbiol.">
        <title>High frequency of phylogenetically diverse reductive dehalogenase-homologous genes in deep subseafloor sedimentary metagenomes.</title>
        <authorList>
            <person name="Kawai M."/>
            <person name="Futagami T."/>
            <person name="Toyoda A."/>
            <person name="Takaki Y."/>
            <person name="Nishi S."/>
            <person name="Hori S."/>
            <person name="Arai W."/>
            <person name="Tsubouchi T."/>
            <person name="Morono Y."/>
            <person name="Uchiyama I."/>
            <person name="Ito T."/>
            <person name="Fujiyama A."/>
            <person name="Inagaki F."/>
            <person name="Takami H."/>
        </authorList>
    </citation>
    <scope>NUCLEOTIDE SEQUENCE</scope>
    <source>
        <strain evidence="2">Expedition CK06-06</strain>
    </source>
</reference>
<sequence>LADPYYASQLSARQLSLANSTAEWNAVAASNPIRTYVYLSYPLQVTTSFITEALENLGFGIDVREDCDVAGELWTKFVSTGRAVLYDMVSYVFLMNPLDPSQYGPVWYNSWAARLPNGWGYNYAHLRNATVDSIFGNIEFLIDKQGSYNELADILINKEVPAIYESQGNMGMCLNSGFHYASWAKEVGGPAGPGIAISGIGGSRSTASTIPPIPGFPTTVLLITIGGSVIGIIYIIQRKRK</sequence>
<evidence type="ECO:0000256" key="1">
    <source>
        <dbReference type="SAM" id="Phobius"/>
    </source>
</evidence>
<dbReference type="SUPFAM" id="SSF53850">
    <property type="entry name" value="Periplasmic binding protein-like II"/>
    <property type="match status" value="1"/>
</dbReference>
<feature type="non-terminal residue" evidence="2">
    <location>
        <position position="1"/>
    </location>
</feature>
<name>X1JZS3_9ZZZZ</name>
<keyword evidence="1" id="KW-0812">Transmembrane</keyword>
<keyword evidence="1" id="KW-0472">Membrane</keyword>
<proteinExistence type="predicted"/>